<gene>
    <name evidence="4" type="ORF">NHF51_06220</name>
</gene>
<sequence length="492" mass="54359">MNRLPHRQSLFALTLLTTLTTTALWATPGYAAEAATAGPVTGPVADTKVTEAYVRMMAREAYFWGWPMANIFNRRQAFKDLPEPGLMGGIVPVAPINQLSLLSDYIDPAERLVACPNQDVVYGAGSIALDLEPVVLQVPDFGSRFWVYQVVDLRSDSFAELGKMYDTKPGFYLLVGPDWQGKVPAGITKVFRARTNTGFVIPRVFQDDSDADRKAIQPALAGIDMYPLSKYDGKVKSRDWAKLPKFPAQAAAGNGETKWVIPENFFDELPALLKDAKPLPGEEARYAQMAALAAIAKADPRLKAAMIDEAKRADSEVIDPLLQFRNYGLQLPHHWSTISNGAAFGTDYFSRTAVARSNIFVNQQKETKYFYQDLDKAGTRLNGQHGYSVTFAKGKLPPVQGFWSLTLYNAQHFFAPNDLKRYSIGTKNKSLQTNADGSLTIYVQSTSPGKGKESNWLPAPKGADFSLYIRAYWPQAEALDGQWTPPPVVKAN</sequence>
<reference evidence="4" key="1">
    <citation type="submission" date="2022-06" db="EMBL/GenBank/DDBJ databases">
        <title>Complete Genome of Aeromonas sp. Strain SOD01 Isolated from an Urban Freshwater Stream.</title>
        <authorList>
            <person name="Williams L.E."/>
            <person name="Brysgel T."/>
            <person name="Capestro E.M."/>
            <person name="Foltz G.V."/>
            <person name="Gardner A.E."/>
            <person name="Ingrassia J."/>
            <person name="Peterson E."/>
            <person name="Arruda J."/>
            <person name="Flaherty I."/>
            <person name="Hunt M."/>
            <person name="Pappas G."/>
            <person name="Ramsaran S."/>
            <person name="Rocha M."/>
        </authorList>
    </citation>
    <scope>NUCLEOTIDE SEQUENCE</scope>
    <source>
        <strain evidence="4">SOD01</strain>
    </source>
</reference>
<accession>A0AAE9MHB7</accession>
<evidence type="ECO:0000256" key="1">
    <source>
        <dbReference type="SAM" id="SignalP"/>
    </source>
</evidence>
<dbReference type="EMBL" id="CP099717">
    <property type="protein sequence ID" value="USV58740.1"/>
    <property type="molecule type" value="Genomic_DNA"/>
</dbReference>
<dbReference type="PANTHER" id="PTHR36509">
    <property type="entry name" value="BLL3101 PROTEIN"/>
    <property type="match status" value="1"/>
</dbReference>
<evidence type="ECO:0000313" key="4">
    <source>
        <dbReference type="EMBL" id="USV58740.1"/>
    </source>
</evidence>
<protein>
    <submittedName>
        <fullName evidence="4">DUF1254 domain-containing protein</fullName>
    </submittedName>
</protein>
<evidence type="ECO:0000313" key="5">
    <source>
        <dbReference type="Proteomes" id="UP001056890"/>
    </source>
</evidence>
<organism evidence="4 5">
    <name type="scientific">Aeromonas encheleia</name>
    <dbReference type="NCBI Taxonomy" id="73010"/>
    <lineage>
        <taxon>Bacteria</taxon>
        <taxon>Pseudomonadati</taxon>
        <taxon>Pseudomonadota</taxon>
        <taxon>Gammaproteobacteria</taxon>
        <taxon>Aeromonadales</taxon>
        <taxon>Aeromonadaceae</taxon>
        <taxon>Aeromonas</taxon>
    </lineage>
</organism>
<feature type="chain" id="PRO_5042210118" evidence="1">
    <location>
        <begin position="32"/>
        <end position="492"/>
    </location>
</feature>
<dbReference type="AlphaFoldDB" id="A0AAE9MHB7"/>
<feature type="domain" description="DUF1254" evidence="3">
    <location>
        <begin position="96"/>
        <end position="227"/>
    </location>
</feature>
<dbReference type="Gene3D" id="2.60.40.1610">
    <property type="entry name" value="Domain of unknown function DUF1254"/>
    <property type="match status" value="1"/>
</dbReference>
<keyword evidence="5" id="KW-1185">Reference proteome</keyword>
<evidence type="ECO:0000259" key="2">
    <source>
        <dbReference type="Pfam" id="PF06742"/>
    </source>
</evidence>
<dbReference type="InterPro" id="IPR037049">
    <property type="entry name" value="DUF1214_C_sf"/>
</dbReference>
<dbReference type="InterPro" id="IPR010621">
    <property type="entry name" value="DUF1214"/>
</dbReference>
<feature type="signal peptide" evidence="1">
    <location>
        <begin position="1"/>
        <end position="31"/>
    </location>
</feature>
<dbReference type="Gene3D" id="2.60.120.600">
    <property type="entry name" value="Domain of unknown function DUF1214, C-terminal domain"/>
    <property type="match status" value="1"/>
</dbReference>
<name>A0AAE9MHB7_9GAMM</name>
<dbReference type="RefSeq" id="WP_252995889.1">
    <property type="nucleotide sequence ID" value="NZ_CP099717.1"/>
</dbReference>
<dbReference type="Proteomes" id="UP001056890">
    <property type="component" value="Chromosome"/>
</dbReference>
<dbReference type="InterPro" id="IPR010679">
    <property type="entry name" value="DUF1254"/>
</dbReference>
<evidence type="ECO:0000259" key="3">
    <source>
        <dbReference type="Pfam" id="PF06863"/>
    </source>
</evidence>
<proteinExistence type="predicted"/>
<dbReference type="PANTHER" id="PTHR36509:SF2">
    <property type="entry name" value="BLL3101 PROTEIN"/>
    <property type="match status" value="1"/>
</dbReference>
<keyword evidence="1" id="KW-0732">Signal</keyword>
<dbReference type="Pfam" id="PF06742">
    <property type="entry name" value="DUF1214"/>
    <property type="match status" value="1"/>
</dbReference>
<feature type="domain" description="DUF1214" evidence="2">
    <location>
        <begin position="367"/>
        <end position="475"/>
    </location>
</feature>
<dbReference type="SUPFAM" id="SSF160935">
    <property type="entry name" value="VPA0735-like"/>
    <property type="match status" value="1"/>
</dbReference>
<dbReference type="InterPro" id="IPR037050">
    <property type="entry name" value="DUF1254_sf"/>
</dbReference>
<dbReference type="Pfam" id="PF06863">
    <property type="entry name" value="DUF1254"/>
    <property type="match status" value="1"/>
</dbReference>